<keyword evidence="3" id="KW-0813">Transport</keyword>
<evidence type="ECO:0000256" key="12">
    <source>
        <dbReference type="SAM" id="Phobius"/>
    </source>
</evidence>
<evidence type="ECO:0000256" key="6">
    <source>
        <dbReference type="ARBA" id="ARBA00022729"/>
    </source>
</evidence>
<evidence type="ECO:0000256" key="13">
    <source>
        <dbReference type="SAM" id="SignalP"/>
    </source>
</evidence>
<keyword evidence="12" id="KW-0472">Membrane</keyword>
<dbReference type="KEGG" id="egt:105955934"/>
<dbReference type="PRINTS" id="PR00382">
    <property type="entry name" value="LIPIDTRNSFER"/>
</dbReference>
<evidence type="ECO:0000256" key="11">
    <source>
        <dbReference type="SAM" id="MobiDB-lite"/>
    </source>
</evidence>
<dbReference type="CDD" id="cd00010">
    <property type="entry name" value="AAI_LTSS"/>
    <property type="match status" value="1"/>
</dbReference>
<evidence type="ECO:0000256" key="3">
    <source>
        <dbReference type="ARBA" id="ARBA00022448"/>
    </source>
</evidence>
<dbReference type="Gene3D" id="1.10.110.10">
    <property type="entry name" value="Plant lipid-transfer and hydrophobic proteins"/>
    <property type="match status" value="1"/>
</dbReference>
<keyword evidence="7" id="KW-0446">Lipid-binding</keyword>
<protein>
    <recommendedName>
        <fullName evidence="14">Bifunctional inhibitor/plant lipid transfer protein/seed storage helical domain-containing protein</fullName>
    </recommendedName>
</protein>
<dbReference type="GO" id="GO:0098552">
    <property type="term" value="C:side of membrane"/>
    <property type="evidence" value="ECO:0007669"/>
    <property type="project" value="UniProtKB-KW"/>
</dbReference>
<evidence type="ECO:0000256" key="1">
    <source>
        <dbReference type="ARBA" id="ARBA00004609"/>
    </source>
</evidence>
<feature type="signal peptide" evidence="13">
    <location>
        <begin position="1"/>
        <end position="21"/>
    </location>
</feature>
<feature type="transmembrane region" description="Helical" evidence="12">
    <location>
        <begin position="175"/>
        <end position="192"/>
    </location>
</feature>
<keyword evidence="16" id="KW-1185">Reference proteome</keyword>
<gene>
    <name evidence="15" type="ORF">MIMGU_mgv1a014178mg</name>
</gene>
<reference evidence="15 16" key="1">
    <citation type="journal article" date="2013" name="Proc. Natl. Acad. Sci. U.S.A.">
        <title>Fine-scale variation in meiotic recombination in Mimulus inferred from population shotgun sequencing.</title>
        <authorList>
            <person name="Hellsten U."/>
            <person name="Wright K.M."/>
            <person name="Jenkins J."/>
            <person name="Shu S."/>
            <person name="Yuan Y."/>
            <person name="Wessler S.R."/>
            <person name="Schmutz J."/>
            <person name="Willis J.H."/>
            <person name="Rokhsar D.S."/>
        </authorList>
    </citation>
    <scope>NUCLEOTIDE SEQUENCE [LARGE SCALE GENOMIC DNA]</scope>
    <source>
        <strain evidence="16">cv. DUN x IM62</strain>
    </source>
</reference>
<keyword evidence="8" id="KW-1015">Disulfide bond</keyword>
<dbReference type="STRING" id="4155.A0A022RFV2"/>
<dbReference type="OMA" id="TERNPIM"/>
<dbReference type="InterPro" id="IPR016140">
    <property type="entry name" value="Bifunc_inhib/LTP/seed_store"/>
</dbReference>
<keyword evidence="5" id="KW-0336">GPI-anchor</keyword>
<keyword evidence="6 13" id="KW-0732">Signal</keyword>
<dbReference type="GO" id="GO:0005886">
    <property type="term" value="C:plasma membrane"/>
    <property type="evidence" value="ECO:0007669"/>
    <property type="project" value="UniProtKB-SubCell"/>
</dbReference>
<name>A0A022RFV2_ERYGU</name>
<comment type="similarity">
    <text evidence="2">Belongs to the plant LTP family.</text>
</comment>
<dbReference type="FunFam" id="1.10.110.10:FF:000001">
    <property type="entry name" value="Bifunctional inhibitor/lipid-transfer protein/seed storage 2S albumin superfamily protein"/>
    <property type="match status" value="1"/>
</dbReference>
<evidence type="ECO:0000256" key="10">
    <source>
        <dbReference type="ARBA" id="ARBA00023288"/>
    </source>
</evidence>
<comment type="subcellular location">
    <subcellularLocation>
        <location evidence="1">Cell membrane</location>
        <topology evidence="1">Lipid-anchor</topology>
        <topology evidence="1">GPI-anchor</topology>
    </subcellularLocation>
</comment>
<evidence type="ECO:0000313" key="16">
    <source>
        <dbReference type="Proteomes" id="UP000030748"/>
    </source>
</evidence>
<dbReference type="Proteomes" id="UP000030748">
    <property type="component" value="Unassembled WGS sequence"/>
</dbReference>
<dbReference type="OrthoDB" id="1938537at2759"/>
<feature type="domain" description="Bifunctional inhibitor/plant lipid transfer protein/seed storage helical" evidence="14">
    <location>
        <begin position="32"/>
        <end position="109"/>
    </location>
</feature>
<dbReference type="InterPro" id="IPR043325">
    <property type="entry name" value="LTSS"/>
</dbReference>
<sequence length="198" mass="20675">MECSKVVPCILAVVMLWGSLATCDVDKDKEKCANDLVGLATCLPYVSGEAKAPPVDCCTGLKQILQKSPQCICLLVKDRNDPTLGLQINATLALGLPSQCHAPANISACPALLHLPPNSPDAKVFEDFVNSANKSNATSTSIAPVPGSPSGGMPTTTVTTAANQKSGDGGNKNKFLNIEMILGLIFTIMVVLDKIPNL</sequence>
<dbReference type="GO" id="GO:0008289">
    <property type="term" value="F:lipid binding"/>
    <property type="evidence" value="ECO:0007669"/>
    <property type="project" value="UniProtKB-KW"/>
</dbReference>
<dbReference type="AlphaFoldDB" id="A0A022RFV2"/>
<keyword evidence="12" id="KW-0812">Transmembrane</keyword>
<evidence type="ECO:0000256" key="2">
    <source>
        <dbReference type="ARBA" id="ARBA00009748"/>
    </source>
</evidence>
<keyword evidence="9" id="KW-0325">Glycoprotein</keyword>
<evidence type="ECO:0000256" key="9">
    <source>
        <dbReference type="ARBA" id="ARBA00023180"/>
    </source>
</evidence>
<dbReference type="InterPro" id="IPR000528">
    <property type="entry name" value="Plant_nsLTP"/>
</dbReference>
<feature type="chain" id="PRO_5001504739" description="Bifunctional inhibitor/plant lipid transfer protein/seed storage helical domain-containing protein" evidence="13">
    <location>
        <begin position="22"/>
        <end position="198"/>
    </location>
</feature>
<organism evidence="15 16">
    <name type="scientific">Erythranthe guttata</name>
    <name type="common">Yellow monkey flower</name>
    <name type="synonym">Mimulus guttatus</name>
    <dbReference type="NCBI Taxonomy" id="4155"/>
    <lineage>
        <taxon>Eukaryota</taxon>
        <taxon>Viridiplantae</taxon>
        <taxon>Streptophyta</taxon>
        <taxon>Embryophyta</taxon>
        <taxon>Tracheophyta</taxon>
        <taxon>Spermatophyta</taxon>
        <taxon>Magnoliopsida</taxon>
        <taxon>eudicotyledons</taxon>
        <taxon>Gunneridae</taxon>
        <taxon>Pentapetalae</taxon>
        <taxon>asterids</taxon>
        <taxon>lamiids</taxon>
        <taxon>Lamiales</taxon>
        <taxon>Phrymaceae</taxon>
        <taxon>Erythranthe</taxon>
    </lineage>
</organism>
<dbReference type="PhylomeDB" id="A0A022RFV2"/>
<dbReference type="EMBL" id="KI630454">
    <property type="protein sequence ID" value="EYU39237.1"/>
    <property type="molecule type" value="Genomic_DNA"/>
</dbReference>
<proteinExistence type="inferred from homology"/>
<evidence type="ECO:0000256" key="8">
    <source>
        <dbReference type="ARBA" id="ARBA00023157"/>
    </source>
</evidence>
<feature type="region of interest" description="Disordered" evidence="11">
    <location>
        <begin position="136"/>
        <end position="169"/>
    </location>
</feature>
<feature type="compositionally biased region" description="Polar residues" evidence="11">
    <location>
        <begin position="153"/>
        <end position="166"/>
    </location>
</feature>
<keyword evidence="12" id="KW-1133">Transmembrane helix</keyword>
<evidence type="ECO:0000256" key="4">
    <source>
        <dbReference type="ARBA" id="ARBA00022475"/>
    </source>
</evidence>
<dbReference type="PANTHER" id="PTHR33044">
    <property type="entry name" value="BIFUNCTIONAL INHIBITOR/LIPID-TRANSFER PROTEIN/SEED STORAGE 2S ALBUMIN SUPERFAMILY PROTEIN-RELATED"/>
    <property type="match status" value="1"/>
</dbReference>
<dbReference type="GO" id="GO:0006869">
    <property type="term" value="P:lipid transport"/>
    <property type="evidence" value="ECO:0007669"/>
    <property type="project" value="InterPro"/>
</dbReference>
<dbReference type="eggNOG" id="ENOG502RZD2">
    <property type="taxonomic scope" value="Eukaryota"/>
</dbReference>
<evidence type="ECO:0000259" key="14">
    <source>
        <dbReference type="SMART" id="SM00499"/>
    </source>
</evidence>
<evidence type="ECO:0000256" key="5">
    <source>
        <dbReference type="ARBA" id="ARBA00022622"/>
    </source>
</evidence>
<evidence type="ECO:0000256" key="7">
    <source>
        <dbReference type="ARBA" id="ARBA00023121"/>
    </source>
</evidence>
<dbReference type="SMART" id="SM00499">
    <property type="entry name" value="AAI"/>
    <property type="match status" value="1"/>
</dbReference>
<keyword evidence="4" id="KW-1003">Cell membrane</keyword>
<dbReference type="InterPro" id="IPR036312">
    <property type="entry name" value="Bifun_inhib/LTP/seed_sf"/>
</dbReference>
<accession>A0A022RFV2</accession>
<dbReference type="Pfam" id="PF14368">
    <property type="entry name" value="LTP_2"/>
    <property type="match status" value="1"/>
</dbReference>
<dbReference type="SUPFAM" id="SSF47699">
    <property type="entry name" value="Bifunctional inhibitor/lipid-transfer protein/seed storage 2S albumin"/>
    <property type="match status" value="1"/>
</dbReference>
<evidence type="ECO:0000313" key="15">
    <source>
        <dbReference type="EMBL" id="EYU39237.1"/>
    </source>
</evidence>
<keyword evidence="10" id="KW-0449">Lipoprotein</keyword>